<dbReference type="Pfam" id="PF11700">
    <property type="entry name" value="ATG22"/>
    <property type="match status" value="2"/>
</dbReference>
<dbReference type="InterPro" id="IPR036259">
    <property type="entry name" value="MFS_trans_sf"/>
</dbReference>
<organism evidence="7">
    <name type="scientific">hydrothermal vent metagenome</name>
    <dbReference type="NCBI Taxonomy" id="652676"/>
    <lineage>
        <taxon>unclassified sequences</taxon>
        <taxon>metagenomes</taxon>
        <taxon>ecological metagenomes</taxon>
    </lineage>
</organism>
<keyword evidence="3 6" id="KW-0812">Transmembrane</keyword>
<feature type="transmembrane region" description="Helical" evidence="6">
    <location>
        <begin position="61"/>
        <end position="82"/>
    </location>
</feature>
<feature type="transmembrane region" description="Helical" evidence="6">
    <location>
        <begin position="194"/>
        <end position="214"/>
    </location>
</feature>
<dbReference type="InterPro" id="IPR050495">
    <property type="entry name" value="ATG22/LtaA_families"/>
</dbReference>
<dbReference type="PANTHER" id="PTHR23519:SF1">
    <property type="entry name" value="AUTOPHAGY-RELATED PROTEIN 22"/>
    <property type="match status" value="1"/>
</dbReference>
<reference evidence="7" key="1">
    <citation type="submission" date="2018-06" db="EMBL/GenBank/DDBJ databases">
        <authorList>
            <person name="Zhirakovskaya E."/>
        </authorList>
    </citation>
    <scope>NUCLEOTIDE SEQUENCE</scope>
</reference>
<sequence>MSMFFKKKSGTHNRTVNQSIVAWALYDWANSAFATTVMAGFFPIFFKQYWSAGVASTESTFHLGVGNALASLFIVLVAPLLGAIADKGGLRRRFLFLFAGTGMVATAALYGVEQGEWLVALVLFVTATIGFMGANVFYDALLVSVAKKSQWDFISALGYALGYLGGGLLFSVNVAMSLSPESFGLESATEAVRLSFISVAVWWAVFSLPLLLLVKEVPPAQRISGWAVARAGYAQLVDTFHHLRQMRVV</sequence>
<dbReference type="Gene3D" id="1.20.1250.20">
    <property type="entry name" value="MFS general substrate transporter like domains"/>
    <property type="match status" value="1"/>
</dbReference>
<dbReference type="InterPro" id="IPR024671">
    <property type="entry name" value="Atg22-like"/>
</dbReference>
<gene>
    <name evidence="7" type="ORF">MNBD_GAMMA19-2018</name>
</gene>
<feature type="transmembrane region" description="Helical" evidence="6">
    <location>
        <begin position="20"/>
        <end position="46"/>
    </location>
</feature>
<dbReference type="GO" id="GO:0012505">
    <property type="term" value="C:endomembrane system"/>
    <property type="evidence" value="ECO:0007669"/>
    <property type="project" value="UniProtKB-SubCell"/>
</dbReference>
<feature type="transmembrane region" description="Helical" evidence="6">
    <location>
        <begin position="94"/>
        <end position="112"/>
    </location>
</feature>
<keyword evidence="4 6" id="KW-1133">Transmembrane helix</keyword>
<keyword evidence="5 6" id="KW-0472">Membrane</keyword>
<evidence type="ECO:0000256" key="6">
    <source>
        <dbReference type="SAM" id="Phobius"/>
    </source>
</evidence>
<comment type="subcellular location">
    <subcellularLocation>
        <location evidence="1">Endomembrane system</location>
        <topology evidence="1">Multi-pass membrane protein</topology>
    </subcellularLocation>
</comment>
<proteinExistence type="predicted"/>
<evidence type="ECO:0000256" key="4">
    <source>
        <dbReference type="ARBA" id="ARBA00022989"/>
    </source>
</evidence>
<evidence type="ECO:0000256" key="3">
    <source>
        <dbReference type="ARBA" id="ARBA00022692"/>
    </source>
</evidence>
<dbReference type="PANTHER" id="PTHR23519">
    <property type="entry name" value="AUTOPHAGY-RELATED PROTEIN 22"/>
    <property type="match status" value="1"/>
</dbReference>
<evidence type="ECO:0000256" key="2">
    <source>
        <dbReference type="ARBA" id="ARBA00022448"/>
    </source>
</evidence>
<dbReference type="EMBL" id="UOFV01000322">
    <property type="protein sequence ID" value="VAX02546.1"/>
    <property type="molecule type" value="Genomic_DNA"/>
</dbReference>
<evidence type="ECO:0000313" key="7">
    <source>
        <dbReference type="EMBL" id="VAX02546.1"/>
    </source>
</evidence>
<dbReference type="AlphaFoldDB" id="A0A3B1A9V0"/>
<feature type="transmembrane region" description="Helical" evidence="6">
    <location>
        <begin position="153"/>
        <end position="174"/>
    </location>
</feature>
<evidence type="ECO:0000256" key="5">
    <source>
        <dbReference type="ARBA" id="ARBA00023136"/>
    </source>
</evidence>
<feature type="non-terminal residue" evidence="7">
    <location>
        <position position="249"/>
    </location>
</feature>
<name>A0A3B1A9V0_9ZZZZ</name>
<accession>A0A3B1A9V0</accession>
<feature type="transmembrane region" description="Helical" evidence="6">
    <location>
        <begin position="118"/>
        <end position="141"/>
    </location>
</feature>
<evidence type="ECO:0000256" key="1">
    <source>
        <dbReference type="ARBA" id="ARBA00004127"/>
    </source>
</evidence>
<keyword evidence="2" id="KW-0813">Transport</keyword>
<protein>
    <submittedName>
        <fullName evidence="7">Uncharacterized MFS-type transporter YxiO</fullName>
    </submittedName>
</protein>
<dbReference type="SUPFAM" id="SSF103473">
    <property type="entry name" value="MFS general substrate transporter"/>
    <property type="match status" value="1"/>
</dbReference>